<feature type="transmembrane region" description="Helical" evidence="6">
    <location>
        <begin position="215"/>
        <end position="236"/>
    </location>
</feature>
<feature type="transmembrane region" description="Helical" evidence="6">
    <location>
        <begin position="115"/>
        <end position="138"/>
    </location>
</feature>
<evidence type="ECO:0000256" key="6">
    <source>
        <dbReference type="SAM" id="Phobius"/>
    </source>
</evidence>
<dbReference type="Gene3D" id="1.10.3430.10">
    <property type="entry name" value="Ammonium transporter AmtB like domains"/>
    <property type="match status" value="1"/>
</dbReference>
<dbReference type="PANTHER" id="PTHR11730">
    <property type="entry name" value="AMMONIUM TRANSPORTER"/>
    <property type="match status" value="1"/>
</dbReference>
<feature type="domain" description="Ammonium transporter AmtB-like" evidence="7">
    <location>
        <begin position="21"/>
        <end position="411"/>
    </location>
</feature>
<organism evidence="8">
    <name type="scientific">Menopon gallinae</name>
    <name type="common">poultry shaft louse</name>
    <dbReference type="NCBI Taxonomy" id="328185"/>
    <lineage>
        <taxon>Eukaryota</taxon>
        <taxon>Metazoa</taxon>
        <taxon>Ecdysozoa</taxon>
        <taxon>Arthropoda</taxon>
        <taxon>Hexapoda</taxon>
        <taxon>Insecta</taxon>
        <taxon>Pterygota</taxon>
        <taxon>Neoptera</taxon>
        <taxon>Paraneoptera</taxon>
        <taxon>Psocodea</taxon>
        <taxon>Troctomorpha</taxon>
        <taxon>Phthiraptera</taxon>
        <taxon>Amblycera</taxon>
        <taxon>Menoponidae</taxon>
        <taxon>Menopon</taxon>
    </lineage>
</organism>
<comment type="caution">
    <text evidence="8">The sequence shown here is derived from an EMBL/GenBank/DDBJ whole genome shotgun (WGS) entry which is preliminary data.</text>
</comment>
<sequence>MISPKSYKSTIACIYTFQFILVVLFAIFCKYDDNADAVRNTNTTQDAMVENTYPLFQDVQVMIFIGFGFLMTFLRRYGFSAVGFTFLIASLIIQWGIFCYGLFRLDAEDGKYSLNVLSLMTGDIIAAAVLISFGAVLGKTSPLQLIIMGIIETVLFVANEYLGSEVLEVADAGGSIYVHAFGAYFGLAVSFTLTRGAVSTAESSKLEGSTYQSDLSAMIGTVFLWIFWPSFNAGVIDGNERHRAIINTYFALAACCATTFATSSLITKTKKFDMVHIQNATLAGGVCIGASTNMMVQPYGALLIGCFAGIISTVGYEHIQGWLLKKFNIHDTCGVNNLHGMPAIAAGLISALMAGLANESDYGDSLSEVFPAMDPEYGRSSSQQAGYQLVGLVITLAVAVIGGLITGITIKNVGRVDDHYDDAVFWNVPDGNDESEANMNHLAASNDMILSVTNNKD</sequence>
<feature type="transmembrane region" description="Helical" evidence="6">
    <location>
        <begin position="55"/>
        <end position="74"/>
    </location>
</feature>
<proteinExistence type="inferred from homology"/>
<comment type="subcellular location">
    <subcellularLocation>
        <location evidence="1">Membrane</location>
        <topology evidence="1">Multi-pass membrane protein</topology>
    </subcellularLocation>
</comment>
<dbReference type="Pfam" id="PF00909">
    <property type="entry name" value="Ammonium_transp"/>
    <property type="match status" value="1"/>
</dbReference>
<dbReference type="AlphaFoldDB" id="A0AAW2IFV6"/>
<gene>
    <name evidence="8" type="ORF">PYX00_001982</name>
</gene>
<feature type="transmembrane region" description="Helical" evidence="6">
    <location>
        <begin position="145"/>
        <end position="164"/>
    </location>
</feature>
<dbReference type="InterPro" id="IPR029020">
    <property type="entry name" value="Ammonium/urea_transptr"/>
</dbReference>
<feature type="transmembrane region" description="Helical" evidence="6">
    <location>
        <begin position="385"/>
        <end position="405"/>
    </location>
</feature>
<accession>A0AAW2IFV6</accession>
<dbReference type="SUPFAM" id="SSF111352">
    <property type="entry name" value="Ammonium transporter"/>
    <property type="match status" value="1"/>
</dbReference>
<evidence type="ECO:0000256" key="5">
    <source>
        <dbReference type="ARBA" id="ARBA00023136"/>
    </source>
</evidence>
<evidence type="ECO:0000256" key="3">
    <source>
        <dbReference type="ARBA" id="ARBA00022692"/>
    </source>
</evidence>
<protein>
    <recommendedName>
        <fullName evidence="7">Ammonium transporter AmtB-like domain-containing protein</fullName>
    </recommendedName>
</protein>
<dbReference type="InterPro" id="IPR024041">
    <property type="entry name" value="NH4_transpt_AmtB-like_dom"/>
</dbReference>
<reference evidence="8" key="1">
    <citation type="journal article" date="2024" name="Gigascience">
        <title>Chromosome-level genome of the poultry shaft louse Menopon gallinae provides insight into the host-switching and adaptive evolution of parasitic lice.</title>
        <authorList>
            <person name="Xu Y."/>
            <person name="Ma L."/>
            <person name="Liu S."/>
            <person name="Liang Y."/>
            <person name="Liu Q."/>
            <person name="He Z."/>
            <person name="Tian L."/>
            <person name="Duan Y."/>
            <person name="Cai W."/>
            <person name="Li H."/>
            <person name="Song F."/>
        </authorList>
    </citation>
    <scope>NUCLEOTIDE SEQUENCE</scope>
    <source>
        <strain evidence="8">Cailab_2023a</strain>
    </source>
</reference>
<evidence type="ECO:0000313" key="8">
    <source>
        <dbReference type="EMBL" id="KAL0280791.1"/>
    </source>
</evidence>
<feature type="transmembrane region" description="Helical" evidence="6">
    <location>
        <begin position="248"/>
        <end position="267"/>
    </location>
</feature>
<dbReference type="InterPro" id="IPR002229">
    <property type="entry name" value="RhesusRHD"/>
</dbReference>
<keyword evidence="5 6" id="KW-0472">Membrane</keyword>
<name>A0AAW2IFV6_9NEOP</name>
<evidence type="ECO:0000259" key="7">
    <source>
        <dbReference type="Pfam" id="PF00909"/>
    </source>
</evidence>
<comment type="similarity">
    <text evidence="2">Belongs to the ammonium transporter (TC 2.A.49) family. Rh subfamily.</text>
</comment>
<dbReference type="PANTHER" id="PTHR11730:SF60">
    <property type="entry name" value="RH50, ISOFORM D"/>
    <property type="match status" value="1"/>
</dbReference>
<feature type="transmembrane region" description="Helical" evidence="6">
    <location>
        <begin position="340"/>
        <end position="357"/>
    </location>
</feature>
<dbReference type="GO" id="GO:0008519">
    <property type="term" value="F:ammonium channel activity"/>
    <property type="evidence" value="ECO:0007669"/>
    <property type="project" value="InterPro"/>
</dbReference>
<dbReference type="GO" id="GO:0097272">
    <property type="term" value="P:ammonium homeostasis"/>
    <property type="evidence" value="ECO:0007669"/>
    <property type="project" value="TreeGrafter"/>
</dbReference>
<keyword evidence="4 6" id="KW-1133">Transmembrane helix</keyword>
<feature type="transmembrane region" description="Helical" evidence="6">
    <location>
        <begin position="176"/>
        <end position="194"/>
    </location>
</feature>
<evidence type="ECO:0000256" key="2">
    <source>
        <dbReference type="ARBA" id="ARBA00011036"/>
    </source>
</evidence>
<evidence type="ECO:0000256" key="4">
    <source>
        <dbReference type="ARBA" id="ARBA00022989"/>
    </source>
</evidence>
<feature type="transmembrane region" description="Helical" evidence="6">
    <location>
        <begin position="12"/>
        <end position="28"/>
    </location>
</feature>
<feature type="transmembrane region" description="Helical" evidence="6">
    <location>
        <begin position="81"/>
        <end position="103"/>
    </location>
</feature>
<dbReference type="FunFam" id="1.10.3430.10:FF:000012">
    <property type="entry name" value="Rh type C glycoprotein"/>
    <property type="match status" value="1"/>
</dbReference>
<dbReference type="GO" id="GO:0005886">
    <property type="term" value="C:plasma membrane"/>
    <property type="evidence" value="ECO:0007669"/>
    <property type="project" value="InterPro"/>
</dbReference>
<dbReference type="PRINTS" id="PR00342">
    <property type="entry name" value="RHESUSRHD"/>
</dbReference>
<keyword evidence="3 6" id="KW-0812">Transmembrane</keyword>
<dbReference type="EMBL" id="JARGDH010000001">
    <property type="protein sequence ID" value="KAL0280791.1"/>
    <property type="molecule type" value="Genomic_DNA"/>
</dbReference>
<feature type="transmembrane region" description="Helical" evidence="6">
    <location>
        <begin position="302"/>
        <end position="319"/>
    </location>
</feature>
<evidence type="ECO:0000256" key="1">
    <source>
        <dbReference type="ARBA" id="ARBA00004141"/>
    </source>
</evidence>